<comment type="caution">
    <text evidence="5">Lacks conserved residue(s) required for the propagation of feature annotation.</text>
</comment>
<comment type="cofactor">
    <cofactor evidence="5">
        <name>FMN</name>
        <dbReference type="ChEBI" id="CHEBI:58210"/>
    </cofactor>
    <text evidence="5">Binds 1 FMN per monomer.</text>
</comment>
<evidence type="ECO:0000256" key="2">
    <source>
        <dbReference type="ARBA" id="ARBA00022630"/>
    </source>
</evidence>
<organism evidence="7 8">
    <name type="scientific">Paludisphaera mucosa</name>
    <dbReference type="NCBI Taxonomy" id="3030827"/>
    <lineage>
        <taxon>Bacteria</taxon>
        <taxon>Pseudomonadati</taxon>
        <taxon>Planctomycetota</taxon>
        <taxon>Planctomycetia</taxon>
        <taxon>Isosphaerales</taxon>
        <taxon>Isosphaeraceae</taxon>
        <taxon>Paludisphaera</taxon>
    </lineage>
</organism>
<evidence type="ECO:0000256" key="3">
    <source>
        <dbReference type="ARBA" id="ARBA00022643"/>
    </source>
</evidence>
<evidence type="ECO:0000256" key="5">
    <source>
        <dbReference type="HAMAP-Rule" id="MF_01017"/>
    </source>
</evidence>
<keyword evidence="5" id="KW-0547">Nucleotide-binding</keyword>
<accession>A0ABT6FD96</accession>
<evidence type="ECO:0000256" key="4">
    <source>
        <dbReference type="ARBA" id="ARBA00023002"/>
    </source>
</evidence>
<keyword evidence="5" id="KW-0521">NADP</keyword>
<name>A0ABT6FD96_9BACT</name>
<keyword evidence="2 5" id="KW-0285">Flavoprotein</keyword>
<reference evidence="7 8" key="1">
    <citation type="submission" date="2023-03" db="EMBL/GenBank/DDBJ databases">
        <title>Paludisphaera mucosa sp. nov. a novel planctomycete from northern fen.</title>
        <authorList>
            <person name="Ivanova A."/>
        </authorList>
    </citation>
    <scope>NUCLEOTIDE SEQUENCE [LARGE SCALE GENOMIC DNA]</scope>
    <source>
        <strain evidence="7 8">Pla2</strain>
    </source>
</reference>
<sequence>MAVKVQVVFYSLYTHVYQLAQAVAEGAKEAGAEVTLAQVPDILPADVLEKMGAVEAKKSFAHVPTADPHALADADAIILGSPTRYGAAAASMQAFLDSTGGLWGKGALIGKVGGAFTSTASQHGGQETTIVGMHTFLYHQGMVVVGVPYSAKELLNLDEISGGTPYGASTIAGPRGERTPTANELAIARFQGRHTAQIAAKLAAG</sequence>
<dbReference type="PANTHER" id="PTHR30546">
    <property type="entry name" value="FLAVODOXIN-RELATED PROTEIN WRBA-RELATED"/>
    <property type="match status" value="1"/>
</dbReference>
<dbReference type="NCBIfam" id="TIGR01755">
    <property type="entry name" value="flav_wrbA"/>
    <property type="match status" value="1"/>
</dbReference>
<dbReference type="GO" id="GO:0003955">
    <property type="term" value="F:NAD(P)H dehydrogenase (quinone) activity"/>
    <property type="evidence" value="ECO:0007669"/>
    <property type="project" value="UniProtKB-EC"/>
</dbReference>
<keyword evidence="5" id="KW-0520">NAD</keyword>
<dbReference type="InterPro" id="IPR010089">
    <property type="entry name" value="Flavoprotein_WrbA-like"/>
</dbReference>
<evidence type="ECO:0000313" key="8">
    <source>
        <dbReference type="Proteomes" id="UP001216907"/>
    </source>
</evidence>
<dbReference type="Proteomes" id="UP001216907">
    <property type="component" value="Unassembled WGS sequence"/>
</dbReference>
<proteinExistence type="inferred from homology"/>
<keyword evidence="4 5" id="KW-0560">Oxidoreductase</keyword>
<dbReference type="Gene3D" id="3.40.50.360">
    <property type="match status" value="1"/>
</dbReference>
<dbReference type="HAMAP" id="MF_01017">
    <property type="entry name" value="NQOR"/>
    <property type="match status" value="1"/>
</dbReference>
<comment type="similarity">
    <text evidence="1 5">Belongs to the WrbA family.</text>
</comment>
<dbReference type="EC" id="1.6.5.2" evidence="5"/>
<protein>
    <recommendedName>
        <fullName evidence="5">NAD(P)H dehydrogenase (quinone)</fullName>
        <ecNumber evidence="5">1.6.5.2</ecNumber>
    </recommendedName>
    <alternativeName>
        <fullName evidence="5">NAD(P)H:quinone oxidoreductase</fullName>
        <shortName evidence="5">NQO</shortName>
    </alternativeName>
</protein>
<gene>
    <name evidence="7" type="primary">wrbA</name>
    <name evidence="7" type="ORF">PZE19_17335</name>
</gene>
<evidence type="ECO:0000256" key="1">
    <source>
        <dbReference type="ARBA" id="ARBA00006961"/>
    </source>
</evidence>
<feature type="binding site" evidence="5">
    <location>
        <position position="103"/>
    </location>
    <ligand>
        <name>substrate</name>
    </ligand>
</feature>
<comment type="catalytic activity">
    <reaction evidence="5">
        <text>a quinone + NADH + H(+) = a quinol + NAD(+)</text>
        <dbReference type="Rhea" id="RHEA:46160"/>
        <dbReference type="ChEBI" id="CHEBI:15378"/>
        <dbReference type="ChEBI" id="CHEBI:24646"/>
        <dbReference type="ChEBI" id="CHEBI:57540"/>
        <dbReference type="ChEBI" id="CHEBI:57945"/>
        <dbReference type="ChEBI" id="CHEBI:132124"/>
        <dbReference type="EC" id="1.6.5.2"/>
    </reaction>
</comment>
<dbReference type="InterPro" id="IPR008254">
    <property type="entry name" value="Flavodoxin/NO_synth"/>
</dbReference>
<feature type="domain" description="Flavodoxin-like" evidence="6">
    <location>
        <begin position="5"/>
        <end position="195"/>
    </location>
</feature>
<keyword evidence="8" id="KW-1185">Reference proteome</keyword>
<dbReference type="InterPro" id="IPR037513">
    <property type="entry name" value="NQO"/>
</dbReference>
<comment type="caution">
    <text evidence="7">The sequence shown here is derived from an EMBL/GenBank/DDBJ whole genome shotgun (WGS) entry which is preliminary data.</text>
</comment>
<feature type="binding site" evidence="5">
    <location>
        <begin position="83"/>
        <end position="85"/>
    </location>
    <ligand>
        <name>FMN</name>
        <dbReference type="ChEBI" id="CHEBI:58210"/>
    </ligand>
</feature>
<dbReference type="RefSeq" id="WP_277861884.1">
    <property type="nucleotide sequence ID" value="NZ_JARRAG010000002.1"/>
</dbReference>
<keyword evidence="3 5" id="KW-0288">FMN</keyword>
<dbReference type="Pfam" id="PF03358">
    <property type="entry name" value="FMN_red"/>
    <property type="match status" value="1"/>
</dbReference>
<dbReference type="EMBL" id="JARRAG010000002">
    <property type="protein sequence ID" value="MDG3005553.1"/>
    <property type="molecule type" value="Genomic_DNA"/>
</dbReference>
<evidence type="ECO:0000313" key="7">
    <source>
        <dbReference type="EMBL" id="MDG3005553.1"/>
    </source>
</evidence>
<dbReference type="PROSITE" id="PS50902">
    <property type="entry name" value="FLAVODOXIN_LIKE"/>
    <property type="match status" value="1"/>
</dbReference>
<evidence type="ECO:0000259" key="6">
    <source>
        <dbReference type="PROSITE" id="PS50902"/>
    </source>
</evidence>
<comment type="catalytic activity">
    <reaction evidence="5">
        <text>a quinone + NADPH + H(+) = a quinol + NADP(+)</text>
        <dbReference type="Rhea" id="RHEA:46164"/>
        <dbReference type="ChEBI" id="CHEBI:15378"/>
        <dbReference type="ChEBI" id="CHEBI:24646"/>
        <dbReference type="ChEBI" id="CHEBI:57783"/>
        <dbReference type="ChEBI" id="CHEBI:58349"/>
        <dbReference type="ChEBI" id="CHEBI:132124"/>
        <dbReference type="EC" id="1.6.5.2"/>
    </reaction>
</comment>
<dbReference type="NCBIfam" id="NF002999">
    <property type="entry name" value="PRK03767.1"/>
    <property type="match status" value="1"/>
</dbReference>
<dbReference type="InterPro" id="IPR005025">
    <property type="entry name" value="FMN_Rdtase-like_dom"/>
</dbReference>
<feature type="binding site" evidence="5">
    <location>
        <position position="139"/>
    </location>
    <ligand>
        <name>FMN</name>
        <dbReference type="ChEBI" id="CHEBI:58210"/>
    </ligand>
</feature>
<dbReference type="PANTHER" id="PTHR30546:SF23">
    <property type="entry name" value="FLAVOPROTEIN-LIKE PROTEIN YCP4-RELATED"/>
    <property type="match status" value="1"/>
</dbReference>
<dbReference type="SUPFAM" id="SSF52218">
    <property type="entry name" value="Flavoproteins"/>
    <property type="match status" value="1"/>
</dbReference>
<dbReference type="InterPro" id="IPR029039">
    <property type="entry name" value="Flavoprotein-like_sf"/>
</dbReference>
<feature type="binding site" evidence="5">
    <location>
        <position position="13"/>
    </location>
    <ligand>
        <name>NAD(+)</name>
        <dbReference type="ChEBI" id="CHEBI:57540"/>
    </ligand>
</feature>